<dbReference type="Proteomes" id="UP000790377">
    <property type="component" value="Unassembled WGS sequence"/>
</dbReference>
<name>A0ACB7ZR72_9AGAM</name>
<gene>
    <name evidence="1" type="ORF">BJ138DRAFT_116023</name>
</gene>
<proteinExistence type="predicted"/>
<keyword evidence="2" id="KW-1185">Reference proteome</keyword>
<sequence>MKAIRSSSAAVITRSPKTIACLNLVSSTDSVFVIFDSHPRPGHPGGAGLISTLPQTVEQVFHNALAPKHPRFSRLHGNLSSSPLDGSVPYQRTNYLFYC</sequence>
<protein>
    <submittedName>
        <fullName evidence="1">Uncharacterized protein</fullName>
    </submittedName>
</protein>
<dbReference type="EMBL" id="MU268876">
    <property type="protein sequence ID" value="KAH7903585.1"/>
    <property type="molecule type" value="Genomic_DNA"/>
</dbReference>
<reference evidence="1" key="1">
    <citation type="journal article" date="2021" name="New Phytol.">
        <title>Evolutionary innovations through gain and loss of genes in the ectomycorrhizal Boletales.</title>
        <authorList>
            <person name="Wu G."/>
            <person name="Miyauchi S."/>
            <person name="Morin E."/>
            <person name="Kuo A."/>
            <person name="Drula E."/>
            <person name="Varga T."/>
            <person name="Kohler A."/>
            <person name="Feng B."/>
            <person name="Cao Y."/>
            <person name="Lipzen A."/>
            <person name="Daum C."/>
            <person name="Hundley H."/>
            <person name="Pangilinan J."/>
            <person name="Johnson J."/>
            <person name="Barry K."/>
            <person name="LaButti K."/>
            <person name="Ng V."/>
            <person name="Ahrendt S."/>
            <person name="Min B."/>
            <person name="Choi I.G."/>
            <person name="Park H."/>
            <person name="Plett J.M."/>
            <person name="Magnuson J."/>
            <person name="Spatafora J.W."/>
            <person name="Nagy L.G."/>
            <person name="Henrissat B."/>
            <person name="Grigoriev I.V."/>
            <person name="Yang Z.L."/>
            <person name="Xu J."/>
            <person name="Martin F.M."/>
        </authorList>
    </citation>
    <scope>NUCLEOTIDE SEQUENCE</scope>
    <source>
        <strain evidence="1">ATCC 28755</strain>
    </source>
</reference>
<accession>A0ACB7ZR72</accession>
<organism evidence="1 2">
    <name type="scientific">Hygrophoropsis aurantiaca</name>
    <dbReference type="NCBI Taxonomy" id="72124"/>
    <lineage>
        <taxon>Eukaryota</taxon>
        <taxon>Fungi</taxon>
        <taxon>Dikarya</taxon>
        <taxon>Basidiomycota</taxon>
        <taxon>Agaricomycotina</taxon>
        <taxon>Agaricomycetes</taxon>
        <taxon>Agaricomycetidae</taxon>
        <taxon>Boletales</taxon>
        <taxon>Coniophorineae</taxon>
        <taxon>Hygrophoropsidaceae</taxon>
        <taxon>Hygrophoropsis</taxon>
    </lineage>
</organism>
<comment type="caution">
    <text evidence="1">The sequence shown here is derived from an EMBL/GenBank/DDBJ whole genome shotgun (WGS) entry which is preliminary data.</text>
</comment>
<evidence type="ECO:0000313" key="2">
    <source>
        <dbReference type="Proteomes" id="UP000790377"/>
    </source>
</evidence>
<evidence type="ECO:0000313" key="1">
    <source>
        <dbReference type="EMBL" id="KAH7903585.1"/>
    </source>
</evidence>